<dbReference type="Proteomes" id="UP000019140">
    <property type="component" value="Unassembled WGS sequence"/>
</dbReference>
<sequence length="346" mass="38488">MPSLHVTEHTVKTGSHTTFFLASGPDDGPLIIFVHGWPELSISWRHQLPAMAGLGFRAVAPDMRGYGRSSVYDEHDQYAQELIVGDMIGLLDALGREKAVWVGHDWGSPVVWNVASHHPERCAAVANLCVPYYTLERGLDAVLDLVDRNVYPEDQFPAGQWEYQLFYQENFPRAAAVMEANVYNTVKLLFRKGNPAAQGKPSATSMVRNSGGGFNGAEKAPDLPRDADVVTEEELSAYASALARNGFFGPNSYYMNHEANSAYAARAVNGGYLDIPVLFIAATYDYTCECITSRLPEPMQIYCRNLTMKQIHSGHWMAQEKPFEVNGVLVEWLVQSVPGYWPQPRL</sequence>
<proteinExistence type="predicted"/>
<keyword evidence="1" id="KW-0378">Hydrolase</keyword>
<gene>
    <name evidence="3" type="ORF">ETSY2_21565</name>
</gene>
<dbReference type="PRINTS" id="PR00412">
    <property type="entry name" value="EPOXHYDRLASE"/>
</dbReference>
<dbReference type="Gene3D" id="3.40.50.1820">
    <property type="entry name" value="alpha/beta hydrolase"/>
    <property type="match status" value="1"/>
</dbReference>
<evidence type="ECO:0000256" key="1">
    <source>
        <dbReference type="ARBA" id="ARBA00022801"/>
    </source>
</evidence>
<reference evidence="3 4" key="1">
    <citation type="journal article" date="2014" name="Nature">
        <title>An environmental bacterial taxon with a large and distinct metabolic repertoire.</title>
        <authorList>
            <person name="Wilson M.C."/>
            <person name="Mori T."/>
            <person name="Ruckert C."/>
            <person name="Uria A.R."/>
            <person name="Helf M.J."/>
            <person name="Takada K."/>
            <person name="Gernert C."/>
            <person name="Steffens U.A."/>
            <person name="Heycke N."/>
            <person name="Schmitt S."/>
            <person name="Rinke C."/>
            <person name="Helfrich E.J."/>
            <person name="Brachmann A.O."/>
            <person name="Gurgui C."/>
            <person name="Wakimoto T."/>
            <person name="Kracht M."/>
            <person name="Crusemann M."/>
            <person name="Hentschel U."/>
            <person name="Abe I."/>
            <person name="Matsunaga S."/>
            <person name="Kalinowski J."/>
            <person name="Takeyama H."/>
            <person name="Piel J."/>
        </authorList>
    </citation>
    <scope>NUCLEOTIDE SEQUENCE [LARGE SCALE GENOMIC DNA]</scope>
    <source>
        <strain evidence="4">TSY2</strain>
    </source>
</reference>
<dbReference type="Pfam" id="PF00561">
    <property type="entry name" value="Abhydrolase_1"/>
    <property type="match status" value="1"/>
</dbReference>
<comment type="caution">
    <text evidence="3">The sequence shown here is derived from an EMBL/GenBank/DDBJ whole genome shotgun (WGS) entry which is preliminary data.</text>
</comment>
<dbReference type="InterPro" id="IPR029058">
    <property type="entry name" value="AB_hydrolase_fold"/>
</dbReference>
<dbReference type="InterPro" id="IPR000639">
    <property type="entry name" value="Epox_hydrolase-like"/>
</dbReference>
<dbReference type="InterPro" id="IPR000073">
    <property type="entry name" value="AB_hydrolase_1"/>
</dbReference>
<dbReference type="PANTHER" id="PTHR43329">
    <property type="entry name" value="EPOXIDE HYDROLASE"/>
    <property type="match status" value="1"/>
</dbReference>
<dbReference type="HOGENOM" id="CLU_020336_7_2_7"/>
<accession>W4M6W5</accession>
<organism evidence="3 4">
    <name type="scientific">Candidatus Entotheonella gemina</name>
    <dbReference type="NCBI Taxonomy" id="1429439"/>
    <lineage>
        <taxon>Bacteria</taxon>
        <taxon>Pseudomonadati</taxon>
        <taxon>Nitrospinota/Tectimicrobiota group</taxon>
        <taxon>Candidatus Tectimicrobiota</taxon>
        <taxon>Candidatus Entotheonellia</taxon>
        <taxon>Candidatus Entotheonellales</taxon>
        <taxon>Candidatus Entotheonellaceae</taxon>
        <taxon>Candidatus Entotheonella</taxon>
    </lineage>
</organism>
<evidence type="ECO:0000313" key="3">
    <source>
        <dbReference type="EMBL" id="ETX05676.1"/>
    </source>
</evidence>
<name>W4M6W5_9BACT</name>
<dbReference type="AlphaFoldDB" id="W4M6W5"/>
<evidence type="ECO:0000313" key="4">
    <source>
        <dbReference type="Proteomes" id="UP000019140"/>
    </source>
</evidence>
<feature type="domain" description="AB hydrolase-1" evidence="2">
    <location>
        <begin position="29"/>
        <end position="189"/>
    </location>
</feature>
<protein>
    <recommendedName>
        <fullName evidence="2">AB hydrolase-1 domain-containing protein</fullName>
    </recommendedName>
</protein>
<dbReference type="PATRIC" id="fig|1429439.4.peg.3665"/>
<evidence type="ECO:0000259" key="2">
    <source>
        <dbReference type="Pfam" id="PF00561"/>
    </source>
</evidence>
<dbReference type="SUPFAM" id="SSF53474">
    <property type="entry name" value="alpha/beta-Hydrolases"/>
    <property type="match status" value="1"/>
</dbReference>
<dbReference type="EMBL" id="AZHX01000897">
    <property type="protein sequence ID" value="ETX05676.1"/>
    <property type="molecule type" value="Genomic_DNA"/>
</dbReference>
<dbReference type="GO" id="GO:0016787">
    <property type="term" value="F:hydrolase activity"/>
    <property type="evidence" value="ECO:0007669"/>
    <property type="project" value="UniProtKB-KW"/>
</dbReference>
<keyword evidence="4" id="KW-1185">Reference proteome</keyword>